<dbReference type="GO" id="GO:0005886">
    <property type="term" value="C:plasma membrane"/>
    <property type="evidence" value="ECO:0007669"/>
    <property type="project" value="UniProtKB-SubCell"/>
</dbReference>
<evidence type="ECO:0000256" key="5">
    <source>
        <dbReference type="ARBA" id="ARBA00023136"/>
    </source>
</evidence>
<reference evidence="8" key="1">
    <citation type="submission" date="2019-08" db="EMBL/GenBank/DDBJ databases">
        <authorList>
            <person name="Kucharzyk K."/>
            <person name="Murdoch R.W."/>
            <person name="Higgins S."/>
            <person name="Loffler F."/>
        </authorList>
    </citation>
    <scope>NUCLEOTIDE SEQUENCE</scope>
</reference>
<keyword evidence="3 6" id="KW-0812">Transmembrane</keyword>
<keyword evidence="2" id="KW-1003">Cell membrane</keyword>
<dbReference type="Gene3D" id="1.10.3730.20">
    <property type="match status" value="1"/>
</dbReference>
<protein>
    <recommendedName>
        <fullName evidence="7">EamA domain-containing protein</fullName>
    </recommendedName>
</protein>
<evidence type="ECO:0000256" key="2">
    <source>
        <dbReference type="ARBA" id="ARBA00022475"/>
    </source>
</evidence>
<sequence>MPVASLVLGMIFLKEKALTFQVICALVSAAGVFLTTLGQASGSFSWVGFALLLVAVFAAAMFNVLSRKMSQQFTAFERTYVMFALGCVTFTGIALIQSWGNIPEMILMPLQDARFWVSVVYLAAVSSVGAFLMINYAMTYLDVAKASIFGNITTIISILAGILILKESFSVYQVLGSIIIIASVYGVNRPMRISRINKGRQPDAPMHKDITSE</sequence>
<evidence type="ECO:0000256" key="1">
    <source>
        <dbReference type="ARBA" id="ARBA00004651"/>
    </source>
</evidence>
<gene>
    <name evidence="8" type="ORF">SDC9_161631</name>
</gene>
<evidence type="ECO:0000259" key="7">
    <source>
        <dbReference type="Pfam" id="PF00892"/>
    </source>
</evidence>
<keyword evidence="5 6" id="KW-0472">Membrane</keyword>
<dbReference type="InterPro" id="IPR037185">
    <property type="entry name" value="EmrE-like"/>
</dbReference>
<dbReference type="InterPro" id="IPR000620">
    <property type="entry name" value="EamA_dom"/>
</dbReference>
<feature type="transmembrane region" description="Helical" evidence="6">
    <location>
        <begin position="171"/>
        <end position="188"/>
    </location>
</feature>
<dbReference type="PANTHER" id="PTHR32322:SF18">
    <property type="entry name" value="S-ADENOSYLMETHIONINE_S-ADENOSYLHOMOCYSTEINE TRANSPORTER"/>
    <property type="match status" value="1"/>
</dbReference>
<comment type="subcellular location">
    <subcellularLocation>
        <location evidence="1">Cell membrane</location>
        <topology evidence="1">Multi-pass membrane protein</topology>
    </subcellularLocation>
</comment>
<dbReference type="SUPFAM" id="SSF103481">
    <property type="entry name" value="Multidrug resistance efflux transporter EmrE"/>
    <property type="match status" value="1"/>
</dbReference>
<evidence type="ECO:0000313" key="8">
    <source>
        <dbReference type="EMBL" id="MPN14305.1"/>
    </source>
</evidence>
<comment type="caution">
    <text evidence="8">The sequence shown here is derived from an EMBL/GenBank/DDBJ whole genome shotgun (WGS) entry which is preliminary data.</text>
</comment>
<dbReference type="EMBL" id="VSSQ01060906">
    <property type="protein sequence ID" value="MPN14305.1"/>
    <property type="molecule type" value="Genomic_DNA"/>
</dbReference>
<dbReference type="InterPro" id="IPR050638">
    <property type="entry name" value="AA-Vitamin_Transporters"/>
</dbReference>
<feature type="transmembrane region" description="Helical" evidence="6">
    <location>
        <begin position="18"/>
        <end position="38"/>
    </location>
</feature>
<feature type="transmembrane region" description="Helical" evidence="6">
    <location>
        <begin position="115"/>
        <end position="134"/>
    </location>
</feature>
<feature type="transmembrane region" description="Helical" evidence="6">
    <location>
        <begin position="44"/>
        <end position="66"/>
    </location>
</feature>
<feature type="transmembrane region" description="Helical" evidence="6">
    <location>
        <begin position="78"/>
        <end position="100"/>
    </location>
</feature>
<evidence type="ECO:0000256" key="4">
    <source>
        <dbReference type="ARBA" id="ARBA00022989"/>
    </source>
</evidence>
<proteinExistence type="predicted"/>
<dbReference type="PANTHER" id="PTHR32322">
    <property type="entry name" value="INNER MEMBRANE TRANSPORTER"/>
    <property type="match status" value="1"/>
</dbReference>
<evidence type="ECO:0000256" key="3">
    <source>
        <dbReference type="ARBA" id="ARBA00022692"/>
    </source>
</evidence>
<evidence type="ECO:0000256" key="6">
    <source>
        <dbReference type="SAM" id="Phobius"/>
    </source>
</evidence>
<keyword evidence="4 6" id="KW-1133">Transmembrane helix</keyword>
<feature type="domain" description="EamA" evidence="7">
    <location>
        <begin position="48"/>
        <end position="188"/>
    </location>
</feature>
<accession>A0A645FIQ6</accession>
<feature type="transmembrane region" description="Helical" evidence="6">
    <location>
        <begin position="146"/>
        <end position="165"/>
    </location>
</feature>
<name>A0A645FIQ6_9ZZZZ</name>
<dbReference type="Pfam" id="PF00892">
    <property type="entry name" value="EamA"/>
    <property type="match status" value="1"/>
</dbReference>
<organism evidence="8">
    <name type="scientific">bioreactor metagenome</name>
    <dbReference type="NCBI Taxonomy" id="1076179"/>
    <lineage>
        <taxon>unclassified sequences</taxon>
        <taxon>metagenomes</taxon>
        <taxon>ecological metagenomes</taxon>
    </lineage>
</organism>
<dbReference type="AlphaFoldDB" id="A0A645FIQ6"/>